<name>A0AAV0WJ38_9HEMI</name>
<sequence>MSVITKSLHENKKTDSYLSFNASEELERISHKWSSSIRENIALEPNQIRKIFIVEVTGIKLTEGVVYQINTLGVGYKPFRRSLLEIILQAK</sequence>
<evidence type="ECO:0000313" key="2">
    <source>
        <dbReference type="Proteomes" id="UP001160148"/>
    </source>
</evidence>
<proteinExistence type="predicted"/>
<evidence type="ECO:0008006" key="3">
    <source>
        <dbReference type="Google" id="ProtNLM"/>
    </source>
</evidence>
<dbReference type="EMBL" id="CARXXK010000002">
    <property type="protein sequence ID" value="CAI6355822.1"/>
    <property type="molecule type" value="Genomic_DNA"/>
</dbReference>
<accession>A0AAV0WJ38</accession>
<gene>
    <name evidence="1" type="ORF">MEUPH1_LOCUS11633</name>
</gene>
<dbReference type="Proteomes" id="UP001160148">
    <property type="component" value="Unassembled WGS sequence"/>
</dbReference>
<evidence type="ECO:0000313" key="1">
    <source>
        <dbReference type="EMBL" id="CAI6355822.1"/>
    </source>
</evidence>
<reference evidence="1 2" key="1">
    <citation type="submission" date="2023-01" db="EMBL/GenBank/DDBJ databases">
        <authorList>
            <person name="Whitehead M."/>
        </authorList>
    </citation>
    <scope>NUCLEOTIDE SEQUENCE [LARGE SCALE GENOMIC DNA]</scope>
</reference>
<dbReference type="AlphaFoldDB" id="A0AAV0WJ38"/>
<comment type="caution">
    <text evidence="1">The sequence shown here is derived from an EMBL/GenBank/DDBJ whole genome shotgun (WGS) entry which is preliminary data.</text>
</comment>
<protein>
    <recommendedName>
        <fullName evidence="3">Phage protein</fullName>
    </recommendedName>
</protein>
<organism evidence="1 2">
    <name type="scientific">Macrosiphum euphorbiae</name>
    <name type="common">potato aphid</name>
    <dbReference type="NCBI Taxonomy" id="13131"/>
    <lineage>
        <taxon>Eukaryota</taxon>
        <taxon>Metazoa</taxon>
        <taxon>Ecdysozoa</taxon>
        <taxon>Arthropoda</taxon>
        <taxon>Hexapoda</taxon>
        <taxon>Insecta</taxon>
        <taxon>Pterygota</taxon>
        <taxon>Neoptera</taxon>
        <taxon>Paraneoptera</taxon>
        <taxon>Hemiptera</taxon>
        <taxon>Sternorrhyncha</taxon>
        <taxon>Aphidomorpha</taxon>
        <taxon>Aphidoidea</taxon>
        <taxon>Aphididae</taxon>
        <taxon>Macrosiphini</taxon>
        <taxon>Macrosiphum</taxon>
    </lineage>
</organism>
<keyword evidence="2" id="KW-1185">Reference proteome</keyword>